<feature type="compositionally biased region" description="Low complexity" evidence="1">
    <location>
        <begin position="991"/>
        <end position="1009"/>
    </location>
</feature>
<evidence type="ECO:0000313" key="3">
    <source>
        <dbReference type="EMBL" id="SSW98631.1"/>
    </source>
</evidence>
<feature type="compositionally biased region" description="Basic and acidic residues" evidence="1">
    <location>
        <begin position="297"/>
        <end position="308"/>
    </location>
</feature>
<feature type="region of interest" description="Disordered" evidence="1">
    <location>
        <begin position="991"/>
        <end position="1189"/>
    </location>
</feature>
<feature type="region of interest" description="Disordered" evidence="1">
    <location>
        <begin position="494"/>
        <end position="524"/>
    </location>
</feature>
<accession>A0A336K2C0</accession>
<dbReference type="OMA" id="MQADNEN"/>
<feature type="compositionally biased region" description="Basic and acidic residues" evidence="1">
    <location>
        <begin position="183"/>
        <end position="209"/>
    </location>
</feature>
<feature type="compositionally biased region" description="Polar residues" evidence="1">
    <location>
        <begin position="1123"/>
        <end position="1145"/>
    </location>
</feature>
<feature type="compositionally biased region" description="Polar residues" evidence="1">
    <location>
        <begin position="1152"/>
        <end position="1181"/>
    </location>
</feature>
<feature type="compositionally biased region" description="Polar residues" evidence="1">
    <location>
        <begin position="439"/>
        <end position="452"/>
    </location>
</feature>
<evidence type="ECO:0000313" key="4">
    <source>
        <dbReference type="EMBL" id="SSX19017.1"/>
    </source>
</evidence>
<proteinExistence type="predicted"/>
<organism evidence="3">
    <name type="scientific">Culicoides sonorensis</name>
    <name type="common">Biting midge</name>
    <dbReference type="NCBI Taxonomy" id="179676"/>
    <lineage>
        <taxon>Eukaryota</taxon>
        <taxon>Metazoa</taxon>
        <taxon>Ecdysozoa</taxon>
        <taxon>Arthropoda</taxon>
        <taxon>Hexapoda</taxon>
        <taxon>Insecta</taxon>
        <taxon>Pterygota</taxon>
        <taxon>Neoptera</taxon>
        <taxon>Endopterygota</taxon>
        <taxon>Diptera</taxon>
        <taxon>Nematocera</taxon>
        <taxon>Chironomoidea</taxon>
        <taxon>Ceratopogonidae</taxon>
        <taxon>Ceratopogoninae</taxon>
        <taxon>Culicoides</taxon>
        <taxon>Monoculicoides</taxon>
    </lineage>
</organism>
<feature type="compositionally biased region" description="Polar residues" evidence="1">
    <location>
        <begin position="142"/>
        <end position="170"/>
    </location>
</feature>
<evidence type="ECO:0000256" key="1">
    <source>
        <dbReference type="SAM" id="MobiDB-lite"/>
    </source>
</evidence>
<feature type="region of interest" description="Disordered" evidence="1">
    <location>
        <begin position="142"/>
        <end position="257"/>
    </location>
</feature>
<dbReference type="SMART" id="SM00228">
    <property type="entry name" value="PDZ"/>
    <property type="match status" value="1"/>
</dbReference>
<reference evidence="3" key="1">
    <citation type="submission" date="2018-04" db="EMBL/GenBank/DDBJ databases">
        <authorList>
            <person name="Go L.Y."/>
            <person name="Mitchell J.A."/>
        </authorList>
    </citation>
    <scope>NUCLEOTIDE SEQUENCE</scope>
    <source>
        <tissue evidence="3">Whole organism</tissue>
    </source>
</reference>
<dbReference type="InterPro" id="IPR001478">
    <property type="entry name" value="PDZ"/>
</dbReference>
<feature type="compositionally biased region" description="Polar residues" evidence="1">
    <location>
        <begin position="1071"/>
        <end position="1092"/>
    </location>
</feature>
<dbReference type="SUPFAM" id="SSF50156">
    <property type="entry name" value="PDZ domain-like"/>
    <property type="match status" value="1"/>
</dbReference>
<feature type="compositionally biased region" description="Basic and acidic residues" evidence="1">
    <location>
        <begin position="223"/>
        <end position="239"/>
    </location>
</feature>
<dbReference type="EMBL" id="UFQT01000051">
    <property type="protein sequence ID" value="SSX19017.1"/>
    <property type="molecule type" value="Genomic_DNA"/>
</dbReference>
<dbReference type="PROSITE" id="PS50106">
    <property type="entry name" value="PDZ"/>
    <property type="match status" value="1"/>
</dbReference>
<feature type="region of interest" description="Disordered" evidence="1">
    <location>
        <begin position="277"/>
        <end position="308"/>
    </location>
</feature>
<dbReference type="InterPro" id="IPR036034">
    <property type="entry name" value="PDZ_sf"/>
</dbReference>
<feature type="domain" description="PDZ" evidence="2">
    <location>
        <begin position="58"/>
        <end position="121"/>
    </location>
</feature>
<name>A0A336K2C0_CULSO</name>
<feature type="region of interest" description="Disordered" evidence="1">
    <location>
        <begin position="586"/>
        <end position="606"/>
    </location>
</feature>
<dbReference type="Gene3D" id="2.30.42.10">
    <property type="match status" value="1"/>
</dbReference>
<sequence length="1189" mass="132110">MLKKDAENADEYAFDNPAFKGESTKTGSPLEPTWTPRLNGGEKRKAMDDSFIAPTPRVVPLRGSDFTGLGIELCGGLKEGIYVKKVMSQGPAAETVNPGDRILSLTIDFRHVVQEDAMTILSYASPYNIQLELVDGKGVIGTTSSPKSGRSTLQHPLYRSSSQTDMNTIERNAKKNLFPENDSTNKDNEKRAATPVDKTKVHKENEKKPSLTQQVKNLISEKFQNRHSEPKHEKLEKTESTNTTIDEPDCQVQDDSLNKDKKGLKFGIRVLPPSVGDRLFGKSPSKMQADNENNTNIEKKNENEKQTDEIITETEVKIEIEPMKMDAHLERQGIVTSSGIRRDADGIPLEMPNHMMQAAMSARDNRKSTGNLANVDIRKSKGKAPKPPANESLDSSSATDDTVIDMDMTDHAKALVEEAIKSATSQLSKMDFTDHFNDVTINGSHDSKNSTPESKKKRMSSDTESQMAHESDFENSNDNNRIELNSSDITVHQISEEESCDDGRRTHSLGDLSKTKMNESDTLERAQSLDISDSVTQVKKRKAPTDVDIIEHKELKMMESSDAGMHGTLKSANQWGNLADCIFESQNQKQSTESADTSDKEDSVHDVPISETTIDLVRDVMNFVDNIDNKVEEMQDNGEEMKDSFLKYHIEKPPRASKNDSGVIIRGMIEKKDAALLNDNYNSMVTINNMEPVQEIVKQSEQFMIQINNEINDGSKVTFEEPVLVSPVTNFRMETQTMILNDTENETDQVKVTGYDTNVSDDMKVSRYPFNSLERPKSDVLKKLVSATTDGGNESNNVQITTTTIKPIMNETIVIDNNFMDAQPISLTLINTTPVNEDEMTESSQNSPVYASDNHGVNSISISSMNVLPDVVTKTSAMMMEQTNNNKNIVTISSSQPSSIIMIEDETLDFTLQAPDEEDDPELDTFKKLEDAVTKSTEEIFVIEMNGQSKTINTNSLKEIEQIPEDQMNGNDTKNGKEQTKSFVTEITVKSLKNNHNSTNNNNKSSSNSPEMRKTAAKPPLSRGKSTEYINGNGRKSSSASPSPNRETSPKSKLSKMNNNFHMQERRHTETNFIPRNNEIKFTQSTYESPLSKSYEKRSSHIEQIRSNFENKSDIPIPVRKSSIPTLKNGSPSKIPVSKSTQRSPSQDRNKHNGINGTNSKGGSPTNGSAPPTVSVTSIKNSSKHPSGK</sequence>
<feature type="compositionally biased region" description="Polar residues" evidence="1">
    <location>
        <begin position="586"/>
        <end position="595"/>
    </location>
</feature>
<feature type="compositionally biased region" description="Basic and acidic residues" evidence="1">
    <location>
        <begin position="1094"/>
        <end position="1113"/>
    </location>
</feature>
<feature type="compositionally biased region" description="Basic and acidic residues" evidence="1">
    <location>
        <begin position="513"/>
        <end position="524"/>
    </location>
</feature>
<dbReference type="EMBL" id="UFQS01000051">
    <property type="protein sequence ID" value="SSW98631.1"/>
    <property type="molecule type" value="Genomic_DNA"/>
</dbReference>
<feature type="region of interest" description="Disordered" evidence="1">
    <location>
        <begin position="439"/>
        <end position="481"/>
    </location>
</feature>
<feature type="region of interest" description="Disordered" evidence="1">
    <location>
        <begin position="1"/>
        <end position="42"/>
    </location>
</feature>
<feature type="compositionally biased region" description="Polar residues" evidence="1">
    <location>
        <begin position="1028"/>
        <end position="1062"/>
    </location>
</feature>
<feature type="region of interest" description="Disordered" evidence="1">
    <location>
        <begin position="361"/>
        <end position="400"/>
    </location>
</feature>
<evidence type="ECO:0000259" key="2">
    <source>
        <dbReference type="PROSITE" id="PS50106"/>
    </source>
</evidence>
<reference evidence="4" key="2">
    <citation type="submission" date="2018-07" db="EMBL/GenBank/DDBJ databases">
        <authorList>
            <person name="Quirk P.G."/>
            <person name="Krulwich T.A."/>
        </authorList>
    </citation>
    <scope>NUCLEOTIDE SEQUENCE</scope>
</reference>
<dbReference type="VEuPathDB" id="VectorBase:CSON011702"/>
<gene>
    <name evidence="3" type="primary">CSON011702</name>
</gene>
<protein>
    <submittedName>
        <fullName evidence="3">CSON011702 protein</fullName>
    </submittedName>
</protein>
<dbReference type="AlphaFoldDB" id="A0A336K2C0"/>